<dbReference type="Pfam" id="PF13772">
    <property type="entry name" value="AIG2_2"/>
    <property type="match status" value="1"/>
</dbReference>
<dbReference type="PANTHER" id="PTHR12935">
    <property type="entry name" value="GAMMA-GLUTAMYLCYCLOTRANSFERASE"/>
    <property type="match status" value="1"/>
</dbReference>
<sequence length="163" mass="18373">MKYFAYGSNMSLLRLKERVASAKRVGVFKLLGHSLRFHKISKDGSGKCDALLTTKREDYVLGVLFEIDDHERTALDKAESLGHGYKDKTVIVADEKGNEVEALTYIAIKTDASLRPYSWYMNHVLKGAEESCFPASYVEYINAVGSIEDPDRARDAKERAIYN</sequence>
<keyword evidence="5" id="KW-1185">Reference proteome</keyword>
<dbReference type="SUPFAM" id="SSF110857">
    <property type="entry name" value="Gamma-glutamyl cyclotransferase-like"/>
    <property type="match status" value="1"/>
</dbReference>
<dbReference type="InterPro" id="IPR017939">
    <property type="entry name" value="G-Glutamylcylcotransferase"/>
</dbReference>
<dbReference type="AlphaFoldDB" id="A0A1Y6FWK6"/>
<feature type="binding site" evidence="3">
    <location>
        <position position="120"/>
    </location>
    <ligand>
        <name>substrate</name>
    </ligand>
</feature>
<reference evidence="5" key="1">
    <citation type="submission" date="2017-04" db="EMBL/GenBank/DDBJ databases">
        <authorList>
            <person name="Varghese N."/>
            <person name="Submissions S."/>
        </authorList>
    </citation>
    <scope>NUCLEOTIDE SEQUENCE [LARGE SCALE GENOMIC DNA]</scope>
</reference>
<keyword evidence="1" id="KW-0456">Lyase</keyword>
<dbReference type="OrthoDB" id="5401862at2"/>
<evidence type="ECO:0000256" key="1">
    <source>
        <dbReference type="ARBA" id="ARBA00023239"/>
    </source>
</evidence>
<gene>
    <name evidence="4" type="ORF">SAMN06297229_1884</name>
</gene>
<dbReference type="GO" id="GO:0003839">
    <property type="term" value="F:gamma-glutamylcyclotransferase activity"/>
    <property type="evidence" value="ECO:0007669"/>
    <property type="project" value="InterPro"/>
</dbReference>
<feature type="active site" description="Proton acceptor" evidence="2">
    <location>
        <position position="79"/>
    </location>
</feature>
<evidence type="ECO:0000256" key="3">
    <source>
        <dbReference type="PIRSR" id="PIRSR617939-2"/>
    </source>
</evidence>
<feature type="binding site" evidence="3">
    <location>
        <begin position="3"/>
        <end position="8"/>
    </location>
    <ligand>
        <name>substrate</name>
    </ligand>
</feature>
<dbReference type="Proteomes" id="UP000194450">
    <property type="component" value="Unassembled WGS sequence"/>
</dbReference>
<accession>A0A1Y6FWK6</accession>
<dbReference type="CDD" id="cd06661">
    <property type="entry name" value="GGCT_like"/>
    <property type="match status" value="1"/>
</dbReference>
<dbReference type="InterPro" id="IPR036568">
    <property type="entry name" value="GGCT-like_sf"/>
</dbReference>
<dbReference type="EMBL" id="FXWH01000002">
    <property type="protein sequence ID" value="SMQ79965.1"/>
    <property type="molecule type" value="Genomic_DNA"/>
</dbReference>
<evidence type="ECO:0000313" key="4">
    <source>
        <dbReference type="EMBL" id="SMQ79965.1"/>
    </source>
</evidence>
<evidence type="ECO:0000313" key="5">
    <source>
        <dbReference type="Proteomes" id="UP000194450"/>
    </source>
</evidence>
<name>A0A1Y6FWK6_9GAMM</name>
<dbReference type="PANTHER" id="PTHR12935:SF0">
    <property type="entry name" value="GAMMA-GLUTAMYLCYCLOTRANSFERASE"/>
    <property type="match status" value="1"/>
</dbReference>
<proteinExistence type="predicted"/>
<dbReference type="InterPro" id="IPR013024">
    <property type="entry name" value="GGCT-like"/>
</dbReference>
<protein>
    <submittedName>
        <fullName evidence="4">AIG2-like family protein</fullName>
    </submittedName>
</protein>
<evidence type="ECO:0000256" key="2">
    <source>
        <dbReference type="PIRSR" id="PIRSR617939-1"/>
    </source>
</evidence>
<dbReference type="RefSeq" id="WP_086435021.1">
    <property type="nucleotide sequence ID" value="NZ_FXWH01000002.1"/>
</dbReference>
<dbReference type="Gene3D" id="3.10.490.10">
    <property type="entry name" value="Gamma-glutamyl cyclotransferase-like"/>
    <property type="match status" value="1"/>
</dbReference>
<organism evidence="4 5">
    <name type="scientific">Pseudidiomarina planktonica</name>
    <dbReference type="NCBI Taxonomy" id="1323738"/>
    <lineage>
        <taxon>Bacteria</taxon>
        <taxon>Pseudomonadati</taxon>
        <taxon>Pseudomonadota</taxon>
        <taxon>Gammaproteobacteria</taxon>
        <taxon>Alteromonadales</taxon>
        <taxon>Idiomarinaceae</taxon>
        <taxon>Pseudidiomarina</taxon>
    </lineage>
</organism>